<sequence length="86" mass="9359">MAATLKRLVPRIGTLCRTAAVALIAGVCRWRSIREINDAIRARPVQQQAAITLGVFALLFVLGLVAAQFGWVGMLVFWLAVIVIVN</sequence>
<feature type="transmembrane region" description="Helical" evidence="1">
    <location>
        <begin position="51"/>
        <end position="84"/>
    </location>
</feature>
<dbReference type="STRING" id="1685382.AVJ23_21560"/>
<protein>
    <submittedName>
        <fullName evidence="2">Uncharacterized protein</fullName>
    </submittedName>
</protein>
<organism evidence="2 3">
    <name type="scientific">Pseudoponticoccus marisrubri</name>
    <dbReference type="NCBI Taxonomy" id="1685382"/>
    <lineage>
        <taxon>Bacteria</taxon>
        <taxon>Pseudomonadati</taxon>
        <taxon>Pseudomonadota</taxon>
        <taxon>Alphaproteobacteria</taxon>
        <taxon>Rhodobacterales</taxon>
        <taxon>Roseobacteraceae</taxon>
        <taxon>Pseudoponticoccus</taxon>
    </lineage>
</organism>
<evidence type="ECO:0000313" key="2">
    <source>
        <dbReference type="EMBL" id="KUF08664.1"/>
    </source>
</evidence>
<keyword evidence="1" id="KW-0472">Membrane</keyword>
<evidence type="ECO:0000256" key="1">
    <source>
        <dbReference type="SAM" id="Phobius"/>
    </source>
</evidence>
<dbReference type="EMBL" id="LPXO01000029">
    <property type="protein sequence ID" value="KUF08664.1"/>
    <property type="molecule type" value="Genomic_DNA"/>
</dbReference>
<dbReference type="OrthoDB" id="7866476at2"/>
<dbReference type="AlphaFoldDB" id="A0A0W7WDS7"/>
<keyword evidence="1" id="KW-1133">Transmembrane helix</keyword>
<comment type="caution">
    <text evidence="2">The sequence shown here is derived from an EMBL/GenBank/DDBJ whole genome shotgun (WGS) entry which is preliminary data.</text>
</comment>
<gene>
    <name evidence="2" type="ORF">AVJ23_21560</name>
</gene>
<dbReference type="Proteomes" id="UP000054396">
    <property type="component" value="Unassembled WGS sequence"/>
</dbReference>
<dbReference type="RefSeq" id="WP_058864308.1">
    <property type="nucleotide sequence ID" value="NZ_LPXO01000029.1"/>
</dbReference>
<proteinExistence type="predicted"/>
<keyword evidence="1" id="KW-0812">Transmembrane</keyword>
<name>A0A0W7WDS7_9RHOB</name>
<reference evidence="2 3" key="1">
    <citation type="submission" date="2015-12" db="EMBL/GenBank/DDBJ databases">
        <authorList>
            <person name="Shamseldin A."/>
            <person name="Moawad H."/>
            <person name="Abd El-Rahim W.M."/>
            <person name="Sadowsky M.J."/>
        </authorList>
    </citation>
    <scope>NUCLEOTIDE SEQUENCE [LARGE SCALE GENOMIC DNA]</scope>
    <source>
        <strain evidence="2 3">SJ5A-1</strain>
    </source>
</reference>
<evidence type="ECO:0000313" key="3">
    <source>
        <dbReference type="Proteomes" id="UP000054396"/>
    </source>
</evidence>
<accession>A0A0W7WDS7</accession>
<keyword evidence="3" id="KW-1185">Reference proteome</keyword>